<reference evidence="1" key="2">
    <citation type="journal article" date="2021" name="PeerJ">
        <title>Extensive microbial diversity within the chicken gut microbiome revealed by metagenomics and culture.</title>
        <authorList>
            <person name="Gilroy R."/>
            <person name="Ravi A."/>
            <person name="Getino M."/>
            <person name="Pursley I."/>
            <person name="Horton D.L."/>
            <person name="Alikhan N.F."/>
            <person name="Baker D."/>
            <person name="Gharbi K."/>
            <person name="Hall N."/>
            <person name="Watson M."/>
            <person name="Adriaenssens E.M."/>
            <person name="Foster-Nyarko E."/>
            <person name="Jarju S."/>
            <person name="Secka A."/>
            <person name="Antonio M."/>
            <person name="Oren A."/>
            <person name="Chaudhuri R.R."/>
            <person name="La Ragione R."/>
            <person name="Hildebrand F."/>
            <person name="Pallen M.J."/>
        </authorList>
    </citation>
    <scope>NUCLEOTIDE SEQUENCE</scope>
    <source>
        <strain evidence="1">9366</strain>
    </source>
</reference>
<proteinExistence type="predicted"/>
<accession>A0A9D1ML33</accession>
<name>A0A9D1ML33_9FIRM</name>
<dbReference type="PANTHER" id="PTHR35813">
    <property type="entry name" value="INNER MEMBRANE PROTEIN YBAN"/>
    <property type="match status" value="1"/>
</dbReference>
<reference evidence="1" key="1">
    <citation type="submission" date="2020-10" db="EMBL/GenBank/DDBJ databases">
        <authorList>
            <person name="Gilroy R."/>
        </authorList>
    </citation>
    <scope>NUCLEOTIDE SEQUENCE</scope>
    <source>
        <strain evidence="1">9366</strain>
    </source>
</reference>
<gene>
    <name evidence="1" type="ORF">IAB07_00130</name>
</gene>
<organism evidence="1 2">
    <name type="scientific">Candidatus Caccalectryoclostridium excrementigallinarum</name>
    <dbReference type="NCBI Taxonomy" id="2840710"/>
    <lineage>
        <taxon>Bacteria</taxon>
        <taxon>Bacillati</taxon>
        <taxon>Bacillota</taxon>
        <taxon>Clostridia</taxon>
        <taxon>Christensenellales</taxon>
        <taxon>Christensenellaceae</taxon>
        <taxon>Christensenellaceae incertae sedis</taxon>
        <taxon>Candidatus Caccalectryoclostridium</taxon>
    </lineage>
</organism>
<dbReference type="Pfam" id="PF04304">
    <property type="entry name" value="DUF454"/>
    <property type="match status" value="1"/>
</dbReference>
<sequence>MTALGTLFLLLGSLGVILPLLPTTPFLLLSVYCYKKIGKSHALFMRLNKILSPRKK</sequence>
<dbReference type="Proteomes" id="UP000824145">
    <property type="component" value="Unassembled WGS sequence"/>
</dbReference>
<dbReference type="EMBL" id="DVNJ01000001">
    <property type="protein sequence ID" value="HIU62160.1"/>
    <property type="molecule type" value="Genomic_DNA"/>
</dbReference>
<dbReference type="GO" id="GO:0005886">
    <property type="term" value="C:plasma membrane"/>
    <property type="evidence" value="ECO:0007669"/>
    <property type="project" value="TreeGrafter"/>
</dbReference>
<dbReference type="AlphaFoldDB" id="A0A9D1ML33"/>
<evidence type="ECO:0000313" key="1">
    <source>
        <dbReference type="EMBL" id="HIU62160.1"/>
    </source>
</evidence>
<dbReference type="InterPro" id="IPR007401">
    <property type="entry name" value="DUF454"/>
</dbReference>
<dbReference type="PANTHER" id="PTHR35813:SF1">
    <property type="entry name" value="INNER MEMBRANE PROTEIN YBAN"/>
    <property type="match status" value="1"/>
</dbReference>
<protein>
    <submittedName>
        <fullName evidence="1">DUF454 family protein</fullName>
    </submittedName>
</protein>
<evidence type="ECO:0000313" key="2">
    <source>
        <dbReference type="Proteomes" id="UP000824145"/>
    </source>
</evidence>
<comment type="caution">
    <text evidence="1">The sequence shown here is derived from an EMBL/GenBank/DDBJ whole genome shotgun (WGS) entry which is preliminary data.</text>
</comment>